<evidence type="ECO:0000256" key="1">
    <source>
        <dbReference type="ARBA" id="ARBA00000085"/>
    </source>
</evidence>
<evidence type="ECO:0000256" key="5">
    <source>
        <dbReference type="ARBA" id="ARBA00022741"/>
    </source>
</evidence>
<dbReference type="AlphaFoldDB" id="A0A1D7UUH9"/>
<evidence type="ECO:0000256" key="10">
    <source>
        <dbReference type="SAM" id="Coils"/>
    </source>
</evidence>
<proteinExistence type="predicted"/>
<name>A0A1D7UUH9_9LEPT</name>
<evidence type="ECO:0000256" key="7">
    <source>
        <dbReference type="ARBA" id="ARBA00022840"/>
    </source>
</evidence>
<dbReference type="EC" id="2.7.13.3" evidence="2"/>
<dbReference type="SUPFAM" id="SSF55874">
    <property type="entry name" value="ATPase domain of HSP90 chaperone/DNA topoisomerase II/histidine kinase"/>
    <property type="match status" value="1"/>
</dbReference>
<dbReference type="Pfam" id="PF02518">
    <property type="entry name" value="HATPase_c"/>
    <property type="match status" value="1"/>
</dbReference>
<dbReference type="GO" id="GO:0005524">
    <property type="term" value="F:ATP binding"/>
    <property type="evidence" value="ECO:0007669"/>
    <property type="project" value="UniProtKB-KW"/>
</dbReference>
<dbReference type="Gene3D" id="3.30.565.10">
    <property type="entry name" value="Histidine kinase-like ATPase, C-terminal domain"/>
    <property type="match status" value="1"/>
</dbReference>
<dbReference type="InterPro" id="IPR003594">
    <property type="entry name" value="HATPase_dom"/>
</dbReference>
<dbReference type="InterPro" id="IPR004358">
    <property type="entry name" value="Sig_transdc_His_kin-like_C"/>
</dbReference>
<dbReference type="Gene3D" id="1.10.287.130">
    <property type="match status" value="1"/>
</dbReference>
<dbReference type="InterPro" id="IPR036097">
    <property type="entry name" value="HisK_dim/P_sf"/>
</dbReference>
<dbReference type="PROSITE" id="PS50110">
    <property type="entry name" value="RESPONSE_REGULATORY"/>
    <property type="match status" value="1"/>
</dbReference>
<dbReference type="EMBL" id="CP015217">
    <property type="protein sequence ID" value="AOP33266.1"/>
    <property type="molecule type" value="Genomic_DNA"/>
</dbReference>
<dbReference type="Pfam" id="PF00072">
    <property type="entry name" value="Response_reg"/>
    <property type="match status" value="1"/>
</dbReference>
<dbReference type="CDD" id="cd00156">
    <property type="entry name" value="REC"/>
    <property type="match status" value="1"/>
</dbReference>
<dbReference type="SMART" id="SM00388">
    <property type="entry name" value="HisKA"/>
    <property type="match status" value="1"/>
</dbReference>
<dbReference type="GO" id="GO:0000155">
    <property type="term" value="F:phosphorelay sensor kinase activity"/>
    <property type="evidence" value="ECO:0007669"/>
    <property type="project" value="InterPro"/>
</dbReference>
<evidence type="ECO:0000256" key="6">
    <source>
        <dbReference type="ARBA" id="ARBA00022777"/>
    </source>
</evidence>
<evidence type="ECO:0000256" key="2">
    <source>
        <dbReference type="ARBA" id="ARBA00012438"/>
    </source>
</evidence>
<dbReference type="Gene3D" id="3.40.50.2300">
    <property type="match status" value="1"/>
</dbReference>
<dbReference type="PROSITE" id="PS50109">
    <property type="entry name" value="HIS_KIN"/>
    <property type="match status" value="1"/>
</dbReference>
<dbReference type="PANTHER" id="PTHR43065">
    <property type="entry name" value="SENSOR HISTIDINE KINASE"/>
    <property type="match status" value="1"/>
</dbReference>
<evidence type="ECO:0000313" key="13">
    <source>
        <dbReference type="EMBL" id="AOP33266.1"/>
    </source>
</evidence>
<keyword evidence="10" id="KW-0175">Coiled coil</keyword>
<dbReference type="Pfam" id="PF00512">
    <property type="entry name" value="HisKA"/>
    <property type="match status" value="1"/>
</dbReference>
<dbReference type="InterPro" id="IPR001789">
    <property type="entry name" value="Sig_transdc_resp-reg_receiver"/>
</dbReference>
<dbReference type="KEGG" id="laj:A0128_05030"/>
<evidence type="ECO:0000256" key="4">
    <source>
        <dbReference type="ARBA" id="ARBA00022679"/>
    </source>
</evidence>
<accession>A0A1D7UUH9</accession>
<feature type="domain" description="Histidine kinase" evidence="11">
    <location>
        <begin position="170"/>
        <end position="389"/>
    </location>
</feature>
<dbReference type="InterPro" id="IPR003661">
    <property type="entry name" value="HisK_dim/P_dom"/>
</dbReference>
<keyword evidence="14" id="KW-1185">Reference proteome</keyword>
<dbReference type="Proteomes" id="UP000094197">
    <property type="component" value="Chromosome 1"/>
</dbReference>
<dbReference type="InterPro" id="IPR011006">
    <property type="entry name" value="CheY-like_superfamily"/>
</dbReference>
<protein>
    <recommendedName>
        <fullName evidence="2">histidine kinase</fullName>
        <ecNumber evidence="2">2.7.13.3</ecNumber>
    </recommendedName>
</protein>
<keyword evidence="5" id="KW-0547">Nucleotide-binding</keyword>
<gene>
    <name evidence="13" type="ORF">A0128_05030</name>
</gene>
<keyword evidence="3 9" id="KW-0597">Phosphoprotein</keyword>
<keyword evidence="6" id="KW-0418">Kinase</keyword>
<dbReference type="PANTHER" id="PTHR43065:SF46">
    <property type="entry name" value="C4-DICARBOXYLATE TRANSPORT SENSOR PROTEIN DCTB"/>
    <property type="match status" value="1"/>
</dbReference>
<dbReference type="SUPFAM" id="SSF47384">
    <property type="entry name" value="Homodimeric domain of signal transducing histidine kinase"/>
    <property type="match status" value="1"/>
</dbReference>
<evidence type="ECO:0000256" key="8">
    <source>
        <dbReference type="ARBA" id="ARBA00023012"/>
    </source>
</evidence>
<evidence type="ECO:0000256" key="9">
    <source>
        <dbReference type="PROSITE-ProRule" id="PRU00169"/>
    </source>
</evidence>
<dbReference type="SMART" id="SM00387">
    <property type="entry name" value="HATPase_c"/>
    <property type="match status" value="1"/>
</dbReference>
<evidence type="ECO:0000313" key="14">
    <source>
        <dbReference type="Proteomes" id="UP000094197"/>
    </source>
</evidence>
<dbReference type="SMART" id="SM00448">
    <property type="entry name" value="REC"/>
    <property type="match status" value="1"/>
</dbReference>
<evidence type="ECO:0000259" key="11">
    <source>
        <dbReference type="PROSITE" id="PS50109"/>
    </source>
</evidence>
<organism evidence="13 14">
    <name type="scientific">Leptospira tipperaryensis</name>
    <dbReference type="NCBI Taxonomy" id="2564040"/>
    <lineage>
        <taxon>Bacteria</taxon>
        <taxon>Pseudomonadati</taxon>
        <taxon>Spirochaetota</taxon>
        <taxon>Spirochaetia</taxon>
        <taxon>Leptospirales</taxon>
        <taxon>Leptospiraceae</taxon>
        <taxon>Leptospira</taxon>
    </lineage>
</organism>
<comment type="catalytic activity">
    <reaction evidence="1">
        <text>ATP + protein L-histidine = ADP + protein N-phospho-L-histidine.</text>
        <dbReference type="EC" id="2.7.13.3"/>
    </reaction>
</comment>
<keyword evidence="4" id="KW-0808">Transferase</keyword>
<dbReference type="InterPro" id="IPR036890">
    <property type="entry name" value="HATPase_C_sf"/>
</dbReference>
<sequence length="404" mass="45936">MDPDEQTRFMMIQRKVYIVCIEDNPNDLGLMIRQISGSGLDFSYKQIQTKEELIQEVQTSEPDLVLSDFSLPSFDGMEALEIVRKYHPNVPFLFVSGWLGEDAAIEALKQGATDYISKNKISKLNFSIERALKEAEERMLLDEAEKQNETLKSQLIQAQKLEAISLLATGVAHEINNPLTIIINYAQLILGQSQDDSILKYASNILDEGERISKITKDLLRLARQEKHVFSKVNFQEVVQKTVSLCEQLFKKDTIHIEMQIQDSLPDVFCVPQQIQQVVLNLLNNARDALNQRYPKYDSNKIIVIKAKKFEKDSNLWIQMSIEDRGIGIPKEEAKKIFSPFFTTKKVDKGTGLGLSVSTGIVKDHGGEIYYESKESEYTRFFINLPVRSEIDKGSGSSPQKNFA</sequence>
<evidence type="ECO:0000256" key="3">
    <source>
        <dbReference type="ARBA" id="ARBA00022553"/>
    </source>
</evidence>
<dbReference type="SUPFAM" id="SSF52172">
    <property type="entry name" value="CheY-like"/>
    <property type="match status" value="1"/>
</dbReference>
<feature type="domain" description="Response regulatory" evidence="12">
    <location>
        <begin position="17"/>
        <end position="133"/>
    </location>
</feature>
<evidence type="ECO:0000259" key="12">
    <source>
        <dbReference type="PROSITE" id="PS50110"/>
    </source>
</evidence>
<dbReference type="InterPro" id="IPR005467">
    <property type="entry name" value="His_kinase_dom"/>
</dbReference>
<reference evidence="13 14" key="1">
    <citation type="submission" date="2016-04" db="EMBL/GenBank/DDBJ databases">
        <title>Complete genome seqeunce of Leptospira alstonii serovar Room22.</title>
        <authorList>
            <person name="Nally J.E."/>
            <person name="Bayles D.O."/>
            <person name="Hurley D."/>
            <person name="Fanning S."/>
            <person name="McMahon B.J."/>
            <person name="Arent Z."/>
        </authorList>
    </citation>
    <scope>NUCLEOTIDE SEQUENCE [LARGE SCALE GENOMIC DNA]</scope>
    <source>
        <strain evidence="13 14">GWTS #1</strain>
    </source>
</reference>
<feature type="modified residue" description="4-aspartylphosphate" evidence="9">
    <location>
        <position position="68"/>
    </location>
</feature>
<dbReference type="PRINTS" id="PR00344">
    <property type="entry name" value="BCTRLSENSOR"/>
</dbReference>
<dbReference type="CDD" id="cd00082">
    <property type="entry name" value="HisKA"/>
    <property type="match status" value="1"/>
</dbReference>
<feature type="coiled-coil region" evidence="10">
    <location>
        <begin position="132"/>
        <end position="161"/>
    </location>
</feature>
<keyword evidence="8" id="KW-0902">Two-component regulatory system</keyword>
<keyword evidence="7" id="KW-0067">ATP-binding</keyword>